<dbReference type="PANTHER" id="PTHR43649:SF12">
    <property type="entry name" value="DIACETYLCHITOBIOSE BINDING PROTEIN DASA"/>
    <property type="match status" value="1"/>
</dbReference>
<dbReference type="SUPFAM" id="SSF53850">
    <property type="entry name" value="Periplasmic binding protein-like II"/>
    <property type="match status" value="1"/>
</dbReference>
<dbReference type="Pfam" id="PF01547">
    <property type="entry name" value="SBP_bac_1"/>
    <property type="match status" value="1"/>
</dbReference>
<organism evidence="1">
    <name type="scientific">marine metagenome</name>
    <dbReference type="NCBI Taxonomy" id="408172"/>
    <lineage>
        <taxon>unclassified sequences</taxon>
        <taxon>metagenomes</taxon>
        <taxon>ecological metagenomes</taxon>
    </lineage>
</organism>
<protein>
    <recommendedName>
        <fullName evidence="2">Sugar ABC transporter substrate-binding protein</fullName>
    </recommendedName>
</protein>
<name>A0A382A8H7_9ZZZZ</name>
<dbReference type="Gene3D" id="3.40.190.10">
    <property type="entry name" value="Periplasmic binding protein-like II"/>
    <property type="match status" value="2"/>
</dbReference>
<reference evidence="1" key="1">
    <citation type="submission" date="2018-05" db="EMBL/GenBank/DDBJ databases">
        <authorList>
            <person name="Lanie J.A."/>
            <person name="Ng W.-L."/>
            <person name="Kazmierczak K.M."/>
            <person name="Andrzejewski T.M."/>
            <person name="Davidsen T.M."/>
            <person name="Wayne K.J."/>
            <person name="Tettelin H."/>
            <person name="Glass J.I."/>
            <person name="Rusch D."/>
            <person name="Podicherti R."/>
            <person name="Tsui H.-C.T."/>
            <person name="Winkler M.E."/>
        </authorList>
    </citation>
    <scope>NUCLEOTIDE SEQUENCE</scope>
</reference>
<gene>
    <name evidence="1" type="ORF">METZ01_LOCUS150710</name>
</gene>
<dbReference type="InterPro" id="IPR006059">
    <property type="entry name" value="SBP"/>
</dbReference>
<dbReference type="InterPro" id="IPR050490">
    <property type="entry name" value="Bact_solute-bd_prot1"/>
</dbReference>
<dbReference type="EMBL" id="UINC01024371">
    <property type="protein sequence ID" value="SVA97856.1"/>
    <property type="molecule type" value="Genomic_DNA"/>
</dbReference>
<accession>A0A382A8H7</accession>
<dbReference type="AlphaFoldDB" id="A0A382A8H7"/>
<evidence type="ECO:0008006" key="2">
    <source>
        <dbReference type="Google" id="ProtNLM"/>
    </source>
</evidence>
<proteinExistence type="predicted"/>
<dbReference type="PANTHER" id="PTHR43649">
    <property type="entry name" value="ARABINOSE-BINDING PROTEIN-RELATED"/>
    <property type="match status" value="1"/>
</dbReference>
<evidence type="ECO:0000313" key="1">
    <source>
        <dbReference type="EMBL" id="SVA97856.1"/>
    </source>
</evidence>
<sequence>MMKMLSKVLLTTTFMILLGHTTYAGCGISGGSIRILSNDFPALHAVIDAAEKCAGDGVTFRRNQTKEHRNIQVAALTANPAEFTSAIVANSSIVPLLNDGLIRPLDALVAKHGRGLKKHQLITINGKIMAVAFMANAQHFYYRKDILARAGVGVPTSYDEVLSAANAITAKGIMDYPFALNTKKGWNLGEEFVNMYLGYKGQLFKPGSAVASVNNAKGVAALKMIKSLTIYSNPDFLTFDSNATQALWEGGKLALATMWGSRGGTILDDKGSTSKITSNTVLAGAPTVGGGSTPATTLWWDGFTIAKNISDKDAKATFIAMMKGISTEMVRANNDAAVWLIDGFVPGKAATGVSASASAGATPYPMLPYAGLLHNALGSELSEFLQGKESAQQALSDVEAAYTASAKEKGFL</sequence>